<reference evidence="4 5" key="1">
    <citation type="submission" date="2018-07" db="EMBL/GenBank/DDBJ databases">
        <title>Freshwater and sediment microbial communities from various areas in North America, analyzing microbe dynamics in response to fracking.</title>
        <authorList>
            <person name="Lamendella R."/>
        </authorList>
    </citation>
    <scope>NUCLEOTIDE SEQUENCE [LARGE SCALE GENOMIC DNA]</scope>
    <source>
        <strain evidence="4 5">114E</strain>
        <strain evidence="3 6">114E_o</strain>
    </source>
</reference>
<organism evidence="4 5">
    <name type="scientific">Marinobacter nauticus</name>
    <name type="common">Marinobacter hydrocarbonoclasticus</name>
    <name type="synonym">Marinobacter aquaeolei</name>
    <dbReference type="NCBI Taxonomy" id="2743"/>
    <lineage>
        <taxon>Bacteria</taxon>
        <taxon>Pseudomonadati</taxon>
        <taxon>Pseudomonadota</taxon>
        <taxon>Gammaproteobacteria</taxon>
        <taxon>Pseudomonadales</taxon>
        <taxon>Marinobacteraceae</taxon>
        <taxon>Marinobacter</taxon>
    </lineage>
</organism>
<sequence length="175" mass="19448">MRIMMIAALALAITGCASNVVTDYNPATVFGNYSSWAFASNAQDTGFTSLDDARVRDAVERELNRKAMKKVTETEADLLISWQIVAEERLEQVGVGLGFGFGHGNFGWGLSSPPPVREVTEGKLVVRMVDRTTEEVVWQAASRRYLNENQSPETRRKLIDEVVSEMFSKYPPGLN</sequence>
<protein>
    <submittedName>
        <fullName evidence="4">Uncharacterized protein DUF4136</fullName>
    </submittedName>
</protein>
<dbReference type="AlphaFoldDB" id="A0A368UWY6"/>
<accession>A0A368UWY6</accession>
<evidence type="ECO:0000313" key="4">
    <source>
        <dbReference type="EMBL" id="RCW33417.1"/>
    </source>
</evidence>
<dbReference type="Gene3D" id="3.30.160.670">
    <property type="match status" value="1"/>
</dbReference>
<dbReference type="Pfam" id="PF13590">
    <property type="entry name" value="DUF4136"/>
    <property type="match status" value="1"/>
</dbReference>
<proteinExistence type="predicted"/>
<evidence type="ECO:0000313" key="5">
    <source>
        <dbReference type="Proteomes" id="UP000252795"/>
    </source>
</evidence>
<dbReference type="RefSeq" id="WP_113879967.1">
    <property type="nucleotide sequence ID" value="NZ_CAJXYA010000146.1"/>
</dbReference>
<dbReference type="InterPro" id="IPR025411">
    <property type="entry name" value="DUF4136"/>
</dbReference>
<feature type="domain" description="DUF4136" evidence="2">
    <location>
        <begin position="20"/>
        <end position="172"/>
    </location>
</feature>
<evidence type="ECO:0000313" key="6">
    <source>
        <dbReference type="Proteomes" id="UP000253065"/>
    </source>
</evidence>
<feature type="signal peptide" evidence="1">
    <location>
        <begin position="1"/>
        <end position="19"/>
    </location>
</feature>
<dbReference type="Proteomes" id="UP000253065">
    <property type="component" value="Unassembled WGS sequence"/>
</dbReference>
<gene>
    <name evidence="4" type="ORF">DET51_10788</name>
    <name evidence="3" type="ORF">DET64_10788</name>
</gene>
<dbReference type="EMBL" id="QPJB01000007">
    <property type="protein sequence ID" value="RCW33417.1"/>
    <property type="molecule type" value="Genomic_DNA"/>
</dbReference>
<dbReference type="Proteomes" id="UP000252795">
    <property type="component" value="Unassembled WGS sequence"/>
</dbReference>
<keyword evidence="6" id="KW-1185">Reference proteome</keyword>
<evidence type="ECO:0000256" key="1">
    <source>
        <dbReference type="SAM" id="SignalP"/>
    </source>
</evidence>
<evidence type="ECO:0000259" key="2">
    <source>
        <dbReference type="Pfam" id="PF13590"/>
    </source>
</evidence>
<evidence type="ECO:0000313" key="3">
    <source>
        <dbReference type="EMBL" id="RBP72490.1"/>
    </source>
</evidence>
<dbReference type="EMBL" id="QNSA01000007">
    <property type="protein sequence ID" value="RBP72490.1"/>
    <property type="molecule type" value="Genomic_DNA"/>
</dbReference>
<dbReference type="PROSITE" id="PS51257">
    <property type="entry name" value="PROKAR_LIPOPROTEIN"/>
    <property type="match status" value="1"/>
</dbReference>
<keyword evidence="1" id="KW-0732">Signal</keyword>
<name>A0A368UWY6_MARNT</name>
<comment type="caution">
    <text evidence="4">The sequence shown here is derived from an EMBL/GenBank/DDBJ whole genome shotgun (WGS) entry which is preliminary data.</text>
</comment>
<feature type="chain" id="PRO_5016860138" evidence="1">
    <location>
        <begin position="20"/>
        <end position="175"/>
    </location>
</feature>